<evidence type="ECO:0000313" key="1">
    <source>
        <dbReference type="EMBL" id="NKC33475.1"/>
    </source>
</evidence>
<keyword evidence="2" id="KW-1185">Reference proteome</keyword>
<sequence>MTRFIVIWHDERGAEIARDDFRVHGRAVVQAYALDQMRLHPKRCFRIVEEAALAPLAA</sequence>
<protein>
    <submittedName>
        <fullName evidence="1">Uncharacterized protein</fullName>
    </submittedName>
</protein>
<proteinExistence type="predicted"/>
<comment type="caution">
    <text evidence="1">The sequence shown here is derived from an EMBL/GenBank/DDBJ whole genome shotgun (WGS) entry which is preliminary data.</text>
</comment>
<gene>
    <name evidence="1" type="ORF">HEQ75_21615</name>
</gene>
<accession>A0ABX1EEZ4</accession>
<dbReference type="RefSeq" id="WP_168034201.1">
    <property type="nucleotide sequence ID" value="NZ_JAAVNE010000046.1"/>
</dbReference>
<reference evidence="1 2" key="1">
    <citation type="submission" date="2020-03" db="EMBL/GenBank/DDBJ databases">
        <title>Roseomonas selenitidurans sp. nov. isolated from urban soil.</title>
        <authorList>
            <person name="Liu H."/>
        </authorList>
    </citation>
    <scope>NUCLEOTIDE SEQUENCE [LARGE SCALE GENOMIC DNA]</scope>
    <source>
        <strain evidence="1 2">BU-1</strain>
    </source>
</reference>
<dbReference type="EMBL" id="JAAVNE010000046">
    <property type="protein sequence ID" value="NKC33475.1"/>
    <property type="molecule type" value="Genomic_DNA"/>
</dbReference>
<evidence type="ECO:0000313" key="2">
    <source>
        <dbReference type="Proteomes" id="UP000787635"/>
    </source>
</evidence>
<organism evidence="1 2">
    <name type="scientific">Falsiroseomonas selenitidurans</name>
    <dbReference type="NCBI Taxonomy" id="2716335"/>
    <lineage>
        <taxon>Bacteria</taxon>
        <taxon>Pseudomonadati</taxon>
        <taxon>Pseudomonadota</taxon>
        <taxon>Alphaproteobacteria</taxon>
        <taxon>Acetobacterales</taxon>
        <taxon>Roseomonadaceae</taxon>
        <taxon>Falsiroseomonas</taxon>
    </lineage>
</organism>
<dbReference type="Proteomes" id="UP000787635">
    <property type="component" value="Unassembled WGS sequence"/>
</dbReference>
<name>A0ABX1EEZ4_9PROT</name>